<dbReference type="PANTHER" id="PTHR23411">
    <property type="entry name" value="TAPASIN"/>
    <property type="match status" value="1"/>
</dbReference>
<dbReference type="PROSITE" id="PS50835">
    <property type="entry name" value="IG_LIKE"/>
    <property type="match status" value="3"/>
</dbReference>
<feature type="region of interest" description="Disordered" evidence="2">
    <location>
        <begin position="100"/>
        <end position="138"/>
    </location>
</feature>
<evidence type="ECO:0000256" key="1">
    <source>
        <dbReference type="ARBA" id="ARBA00023319"/>
    </source>
</evidence>
<feature type="compositionally biased region" description="Low complexity" evidence="2">
    <location>
        <begin position="117"/>
        <end position="132"/>
    </location>
</feature>
<accession>A0A8C8S3A7</accession>
<dbReference type="Proteomes" id="UP000694393">
    <property type="component" value="Unplaced"/>
</dbReference>
<dbReference type="FunFam" id="2.60.40.10:FF:000463">
    <property type="entry name" value="Immunoglobulin heavy constant gamma 1"/>
    <property type="match status" value="1"/>
</dbReference>
<dbReference type="Gene3D" id="2.60.40.10">
    <property type="entry name" value="Immunoglobulins"/>
    <property type="match status" value="3"/>
</dbReference>
<keyword evidence="1" id="KW-0393">Immunoglobulin domain</keyword>
<evidence type="ECO:0000259" key="3">
    <source>
        <dbReference type="PROSITE" id="PS50835"/>
    </source>
</evidence>
<sequence>MTPSVFPLVPCTSNATTSQVTFGCFVTGYLPEPVTVKWNSGSVSMGVKTFPAVMSSSGIYSLSSQISVKSSSWEATTYYCDVQHQPTDTRISKQIPSRNDMIQPSWRSSPTPPRCMSTTPPAAPSHSQPPSTLLSPKETSSSCGIQVFLMPPSPAALYVDMNPKLTCLVVNMHGDKDLQVVWSRKKPGPINLEPIEMIAQFNGTYTASISLPILSHDWENGEIFTCKVEHSKLPAPIIRTITKKPGKRSAPVVYLLRSHRDELTSSGNTISLTCLVQGFFPADISVQWKRNNKADRSLEYITTSPMKDGGGESTFFLYSKLKVSKEIWNRGDSYTCMVIHETLPNKQIQKSVNKDSGN</sequence>
<dbReference type="Pfam" id="PF07654">
    <property type="entry name" value="C1-set"/>
    <property type="match status" value="3"/>
</dbReference>
<keyword evidence="5" id="KW-1185">Reference proteome</keyword>
<dbReference type="AlphaFoldDB" id="A0A8C8S3A7"/>
<dbReference type="SUPFAM" id="SSF48726">
    <property type="entry name" value="Immunoglobulin"/>
    <property type="match status" value="3"/>
</dbReference>
<dbReference type="InterPro" id="IPR013783">
    <property type="entry name" value="Ig-like_fold"/>
</dbReference>
<evidence type="ECO:0000256" key="2">
    <source>
        <dbReference type="SAM" id="MobiDB-lite"/>
    </source>
</evidence>
<dbReference type="InterPro" id="IPR050380">
    <property type="entry name" value="Immune_Resp_Modulators"/>
</dbReference>
<dbReference type="InterPro" id="IPR036179">
    <property type="entry name" value="Ig-like_dom_sf"/>
</dbReference>
<dbReference type="PROSITE" id="PS00290">
    <property type="entry name" value="IG_MHC"/>
    <property type="match status" value="2"/>
</dbReference>
<dbReference type="SMART" id="SM00407">
    <property type="entry name" value="IGc1"/>
    <property type="match status" value="3"/>
</dbReference>
<proteinExistence type="predicted"/>
<dbReference type="InterPro" id="IPR003006">
    <property type="entry name" value="Ig/MHC_CS"/>
</dbReference>
<organism evidence="4 5">
    <name type="scientific">Pelusios castaneus</name>
    <name type="common">West African mud turtle</name>
    <dbReference type="NCBI Taxonomy" id="367368"/>
    <lineage>
        <taxon>Eukaryota</taxon>
        <taxon>Metazoa</taxon>
        <taxon>Chordata</taxon>
        <taxon>Craniata</taxon>
        <taxon>Vertebrata</taxon>
        <taxon>Euteleostomi</taxon>
        <taxon>Archelosauria</taxon>
        <taxon>Testudinata</taxon>
        <taxon>Testudines</taxon>
        <taxon>Pleurodira</taxon>
        <taxon>Pelomedusidae</taxon>
        <taxon>Pelusios</taxon>
    </lineage>
</organism>
<evidence type="ECO:0000313" key="4">
    <source>
        <dbReference type="Ensembl" id="ENSPCEP00000015322.1"/>
    </source>
</evidence>
<feature type="compositionally biased region" description="Polar residues" evidence="2">
    <location>
        <begin position="100"/>
        <end position="109"/>
    </location>
</feature>
<feature type="domain" description="Ig-like" evidence="3">
    <location>
        <begin position="130"/>
        <end position="242"/>
    </location>
</feature>
<dbReference type="CDD" id="cd05768">
    <property type="entry name" value="IgC1_CH3_IgAGD_CH4_IgAEM"/>
    <property type="match status" value="1"/>
</dbReference>
<dbReference type="InterPro" id="IPR003597">
    <property type="entry name" value="Ig_C1-set"/>
</dbReference>
<reference evidence="4" key="1">
    <citation type="submission" date="2025-08" db="UniProtKB">
        <authorList>
            <consortium name="Ensembl"/>
        </authorList>
    </citation>
    <scope>IDENTIFICATION</scope>
</reference>
<feature type="domain" description="Ig-like" evidence="3">
    <location>
        <begin position="3"/>
        <end position="92"/>
    </location>
</feature>
<dbReference type="FunFam" id="2.60.40.10:FF:001540">
    <property type="entry name" value="Immunoglobulin heavy constant gamma 1"/>
    <property type="match status" value="1"/>
</dbReference>
<reference evidence="4" key="2">
    <citation type="submission" date="2025-09" db="UniProtKB">
        <authorList>
            <consortium name="Ensembl"/>
        </authorList>
    </citation>
    <scope>IDENTIFICATION</scope>
</reference>
<evidence type="ECO:0000313" key="5">
    <source>
        <dbReference type="Proteomes" id="UP000694393"/>
    </source>
</evidence>
<name>A0A8C8S3A7_9SAUR</name>
<feature type="domain" description="Ig-like" evidence="3">
    <location>
        <begin position="251"/>
        <end position="353"/>
    </location>
</feature>
<dbReference type="InterPro" id="IPR007110">
    <property type="entry name" value="Ig-like_dom"/>
</dbReference>
<dbReference type="FunFam" id="2.60.40.10:FF:000998">
    <property type="entry name" value="Immunoglobulin heavy constant epsilon"/>
    <property type="match status" value="1"/>
</dbReference>
<dbReference type="Ensembl" id="ENSPCET00000015868.1">
    <property type="protein sequence ID" value="ENSPCEP00000015322.1"/>
    <property type="gene ID" value="ENSPCEG00000012038.1"/>
</dbReference>
<protein>
    <recommendedName>
        <fullName evidence="3">Ig-like domain-containing protein</fullName>
    </recommendedName>
</protein>